<dbReference type="GO" id="GO:0005524">
    <property type="term" value="F:ATP binding"/>
    <property type="evidence" value="ECO:0007669"/>
    <property type="project" value="UniProtKB-KW"/>
</dbReference>
<reference evidence="9 10" key="1">
    <citation type="submission" date="2018-02" db="EMBL/GenBank/DDBJ databases">
        <authorList>
            <person name="Cohen D.B."/>
            <person name="Kent A.D."/>
        </authorList>
    </citation>
    <scope>NUCLEOTIDE SEQUENCE [LARGE SCALE GENOMIC DNA]</scope>
    <source>
        <strain evidence="9">1</strain>
    </source>
</reference>
<proteinExistence type="inferred from homology"/>
<feature type="domain" description="NAD/GMP synthase" evidence="8">
    <location>
        <begin position="20"/>
        <end position="107"/>
    </location>
</feature>
<dbReference type="Proteomes" id="UP000238164">
    <property type="component" value="Chromosome 1"/>
</dbReference>
<accession>A0A2N9JCH2</accession>
<evidence type="ECO:0000313" key="10">
    <source>
        <dbReference type="Proteomes" id="UP000238164"/>
    </source>
</evidence>
<dbReference type="AlphaFoldDB" id="A0A2N9JCH2"/>
<name>A0A2N9JCH2_9ACTN</name>
<dbReference type="InterPro" id="IPR014729">
    <property type="entry name" value="Rossmann-like_a/b/a_fold"/>
</dbReference>
<dbReference type="InterPro" id="IPR003694">
    <property type="entry name" value="NAD_synthase"/>
</dbReference>
<dbReference type="SUPFAM" id="SSF52402">
    <property type="entry name" value="Adenine nucleotide alpha hydrolases-like"/>
    <property type="match status" value="1"/>
</dbReference>
<evidence type="ECO:0000256" key="3">
    <source>
        <dbReference type="ARBA" id="ARBA00022741"/>
    </source>
</evidence>
<evidence type="ECO:0000256" key="5">
    <source>
        <dbReference type="ARBA" id="ARBA00023027"/>
    </source>
</evidence>
<dbReference type="GO" id="GO:0004359">
    <property type="term" value="F:glutaminase activity"/>
    <property type="evidence" value="ECO:0007669"/>
    <property type="project" value="InterPro"/>
</dbReference>
<dbReference type="Gene3D" id="3.40.50.620">
    <property type="entry name" value="HUPs"/>
    <property type="match status" value="1"/>
</dbReference>
<dbReference type="EMBL" id="LT985188">
    <property type="protein sequence ID" value="SPD85146.1"/>
    <property type="molecule type" value="Genomic_DNA"/>
</dbReference>
<dbReference type="KEGG" id="mgg:MPLG2_0110"/>
<gene>
    <name evidence="9" type="primary">nadE</name>
    <name evidence="9" type="ORF">MPLG2_0110</name>
</gene>
<keyword evidence="10" id="KW-1185">Reference proteome</keyword>
<comment type="catalytic activity">
    <reaction evidence="7">
        <text>deamido-NAD(+) + NH4(+) + ATP = AMP + diphosphate + NAD(+) + H(+)</text>
        <dbReference type="Rhea" id="RHEA:21188"/>
        <dbReference type="ChEBI" id="CHEBI:15378"/>
        <dbReference type="ChEBI" id="CHEBI:28938"/>
        <dbReference type="ChEBI" id="CHEBI:30616"/>
        <dbReference type="ChEBI" id="CHEBI:33019"/>
        <dbReference type="ChEBI" id="CHEBI:57540"/>
        <dbReference type="ChEBI" id="CHEBI:58437"/>
        <dbReference type="ChEBI" id="CHEBI:456215"/>
        <dbReference type="EC" id="6.3.1.5"/>
    </reaction>
</comment>
<dbReference type="GO" id="GO:0005737">
    <property type="term" value="C:cytoplasm"/>
    <property type="evidence" value="ECO:0007669"/>
    <property type="project" value="InterPro"/>
</dbReference>
<keyword evidence="2 6" id="KW-0436">Ligase</keyword>
<evidence type="ECO:0000256" key="1">
    <source>
        <dbReference type="ARBA" id="ARBA00004790"/>
    </source>
</evidence>
<dbReference type="GO" id="GO:0003952">
    <property type="term" value="F:NAD+ synthase (glutamine-hydrolyzing) activity"/>
    <property type="evidence" value="ECO:0007669"/>
    <property type="project" value="InterPro"/>
</dbReference>
<dbReference type="Pfam" id="PF02540">
    <property type="entry name" value="NAD_synthase"/>
    <property type="match status" value="2"/>
</dbReference>
<comment type="pathway">
    <text evidence="1">Cofactor biosynthesis; NAD(+) biosynthesis.</text>
</comment>
<evidence type="ECO:0000313" key="9">
    <source>
        <dbReference type="EMBL" id="SPD85146.1"/>
    </source>
</evidence>
<evidence type="ECO:0000256" key="7">
    <source>
        <dbReference type="RuleBase" id="RU003812"/>
    </source>
</evidence>
<evidence type="ECO:0000256" key="4">
    <source>
        <dbReference type="ARBA" id="ARBA00022840"/>
    </source>
</evidence>
<dbReference type="EC" id="6.3.1.5" evidence="7"/>
<dbReference type="PANTHER" id="PTHR23090">
    <property type="entry name" value="NH 3 /GLUTAMINE-DEPENDENT NAD + SYNTHETASE"/>
    <property type="match status" value="1"/>
</dbReference>
<dbReference type="GO" id="GO:0009435">
    <property type="term" value="P:NAD+ biosynthetic process"/>
    <property type="evidence" value="ECO:0007669"/>
    <property type="project" value="UniProtKB-UniPathway"/>
</dbReference>
<dbReference type="RefSeq" id="WP_105184453.1">
    <property type="nucleotide sequence ID" value="NZ_BAAAGO010000016.1"/>
</dbReference>
<feature type="domain" description="NAD/GMP synthase" evidence="8">
    <location>
        <begin position="171"/>
        <end position="309"/>
    </location>
</feature>
<organism evidence="9 10">
    <name type="scientific">Micropruina glycogenica</name>
    <dbReference type="NCBI Taxonomy" id="75385"/>
    <lineage>
        <taxon>Bacteria</taxon>
        <taxon>Bacillati</taxon>
        <taxon>Actinomycetota</taxon>
        <taxon>Actinomycetes</taxon>
        <taxon>Propionibacteriales</taxon>
        <taxon>Nocardioidaceae</taxon>
        <taxon>Micropruina</taxon>
    </lineage>
</organism>
<comment type="similarity">
    <text evidence="6">Belongs to the NAD synthetase family.</text>
</comment>
<protein>
    <recommendedName>
        <fullName evidence="7">NH(3)-dependent NAD(+) synthetase</fullName>
        <ecNumber evidence="7">6.3.1.5</ecNumber>
    </recommendedName>
</protein>
<dbReference type="InterPro" id="IPR022310">
    <property type="entry name" value="NAD/GMP_synthase"/>
</dbReference>
<dbReference type="PANTHER" id="PTHR23090:SF9">
    <property type="entry name" value="GLUTAMINE-DEPENDENT NAD(+) SYNTHETASE"/>
    <property type="match status" value="1"/>
</dbReference>
<dbReference type="UniPathway" id="UPA00253">
    <property type="reaction ID" value="UER00333"/>
</dbReference>
<dbReference type="GO" id="GO:0008795">
    <property type="term" value="F:NAD+ synthase activity"/>
    <property type="evidence" value="ECO:0007669"/>
    <property type="project" value="UniProtKB-EC"/>
</dbReference>
<keyword evidence="4 6" id="KW-0067">ATP-binding</keyword>
<sequence length="324" mass="35551">MVDVESLSQTVHLTDVAAVVDELVADIRGAARRFRRNGAIVALSGGIDSTVCVALAARALGPKRVKGITLPDQESSGETAGLAQLAAESAGVEFLAKDITPVLDALGAYRDRLAVVQRIDPDFDPARGDAFSVEFVPATGEGDRIQSFALNVVRGGKSTHHRLGGRDFLTIMAATNQKQRVRTLMTYRIADEENLIVVGTSNRLEIDQGFFVKFGDGCGEAFPLRWLLKSQVYDVAEYLGVPEEIRCRPPTTDTFSAPQSQEEYFYGTSTEMGDALWLAWRKSEPVEQVAQRLGFTATDVEKFFGLYERRAQYAAYLTEMITPE</sequence>
<dbReference type="NCBIfam" id="TIGR00552">
    <property type="entry name" value="nadE"/>
    <property type="match status" value="1"/>
</dbReference>
<dbReference type="CDD" id="cd00553">
    <property type="entry name" value="NAD_synthase"/>
    <property type="match status" value="1"/>
</dbReference>
<evidence type="ECO:0000256" key="2">
    <source>
        <dbReference type="ARBA" id="ARBA00022598"/>
    </source>
</evidence>
<evidence type="ECO:0000256" key="6">
    <source>
        <dbReference type="RuleBase" id="RU003811"/>
    </source>
</evidence>
<evidence type="ECO:0000259" key="8">
    <source>
        <dbReference type="Pfam" id="PF02540"/>
    </source>
</evidence>
<keyword evidence="5 6" id="KW-0520">NAD</keyword>
<keyword evidence="3 6" id="KW-0547">Nucleotide-binding</keyword>